<dbReference type="Proteomes" id="UP000759537">
    <property type="component" value="Unassembled WGS sequence"/>
</dbReference>
<evidence type="ECO:0000259" key="1">
    <source>
        <dbReference type="Pfam" id="PF00117"/>
    </source>
</evidence>
<evidence type="ECO:0000313" key="3">
    <source>
        <dbReference type="Proteomes" id="UP000759537"/>
    </source>
</evidence>
<dbReference type="GO" id="GO:0005634">
    <property type="term" value="C:nucleus"/>
    <property type="evidence" value="ECO:0007669"/>
    <property type="project" value="TreeGrafter"/>
</dbReference>
<dbReference type="InterPro" id="IPR029062">
    <property type="entry name" value="Class_I_gatase-like"/>
</dbReference>
<gene>
    <name evidence="2" type="ORF">DFH94DRAFT_762358</name>
</gene>
<dbReference type="InterPro" id="IPR017926">
    <property type="entry name" value="GATASE"/>
</dbReference>
<name>A0A9P5K0M9_9AGAM</name>
<dbReference type="InterPro" id="IPR044992">
    <property type="entry name" value="ChyE-like"/>
</dbReference>
<dbReference type="SUPFAM" id="SSF52317">
    <property type="entry name" value="Class I glutamine amidotransferase-like"/>
    <property type="match status" value="1"/>
</dbReference>
<dbReference type="Pfam" id="PF00117">
    <property type="entry name" value="GATase"/>
    <property type="match status" value="1"/>
</dbReference>
<reference evidence="2" key="2">
    <citation type="journal article" date="2020" name="Nat. Commun.">
        <title>Large-scale genome sequencing of mycorrhizal fungi provides insights into the early evolution of symbiotic traits.</title>
        <authorList>
            <person name="Miyauchi S."/>
            <person name="Kiss E."/>
            <person name="Kuo A."/>
            <person name="Drula E."/>
            <person name="Kohler A."/>
            <person name="Sanchez-Garcia M."/>
            <person name="Morin E."/>
            <person name="Andreopoulos B."/>
            <person name="Barry K.W."/>
            <person name="Bonito G."/>
            <person name="Buee M."/>
            <person name="Carver A."/>
            <person name="Chen C."/>
            <person name="Cichocki N."/>
            <person name="Clum A."/>
            <person name="Culley D."/>
            <person name="Crous P.W."/>
            <person name="Fauchery L."/>
            <person name="Girlanda M."/>
            <person name="Hayes R.D."/>
            <person name="Keri Z."/>
            <person name="LaButti K."/>
            <person name="Lipzen A."/>
            <person name="Lombard V."/>
            <person name="Magnuson J."/>
            <person name="Maillard F."/>
            <person name="Murat C."/>
            <person name="Nolan M."/>
            <person name="Ohm R.A."/>
            <person name="Pangilinan J."/>
            <person name="Pereira M.F."/>
            <person name="Perotto S."/>
            <person name="Peter M."/>
            <person name="Pfister S."/>
            <person name="Riley R."/>
            <person name="Sitrit Y."/>
            <person name="Stielow J.B."/>
            <person name="Szollosi G."/>
            <person name="Zifcakova L."/>
            <person name="Stursova M."/>
            <person name="Spatafora J.W."/>
            <person name="Tedersoo L."/>
            <person name="Vaario L.M."/>
            <person name="Yamada A."/>
            <person name="Yan M."/>
            <person name="Wang P."/>
            <person name="Xu J."/>
            <person name="Bruns T."/>
            <person name="Baldrian P."/>
            <person name="Vilgalys R."/>
            <person name="Dunand C."/>
            <person name="Henrissat B."/>
            <person name="Grigoriev I.V."/>
            <person name="Hibbett D."/>
            <person name="Nagy L.G."/>
            <person name="Martin F.M."/>
        </authorList>
    </citation>
    <scope>NUCLEOTIDE SEQUENCE</scope>
    <source>
        <strain evidence="2">Prilba</strain>
    </source>
</reference>
<sequence>MATRVPRLALLVCDIPLPEVIRDHGEYPRIFDRVFRASLPDRFADFALDPYDVRYAKEYPQMGDLDAYDGIVITGSAASAYENVEWINKLVSWVADVAVNRPRTKIIGICFGHQIVARALGGECVPNGGKWEVAITEVTFTDLGQRIFGVPSFNIQQMHRDYVPTVPPSFHLLGSTGLTRNQGMVQFSDPDARIPEPDGPIPEIHILTLQGHPEFTTGIVKEIIRARRESGAMDKATAEHGWARADERNDGDRIGRVIWDVLLQRSATVDA</sequence>
<protein>
    <submittedName>
        <fullName evidence="2">Class I glutamine amidotransferase-like protein</fullName>
    </submittedName>
</protein>
<dbReference type="EMBL" id="WHVB01000017">
    <property type="protein sequence ID" value="KAF8474440.1"/>
    <property type="molecule type" value="Genomic_DNA"/>
</dbReference>
<dbReference type="AlphaFoldDB" id="A0A9P5K0M9"/>
<accession>A0A9P5K0M9</accession>
<dbReference type="PROSITE" id="PS51273">
    <property type="entry name" value="GATASE_TYPE_1"/>
    <property type="match status" value="1"/>
</dbReference>
<feature type="domain" description="Glutamine amidotransferase" evidence="1">
    <location>
        <begin position="50"/>
        <end position="177"/>
    </location>
</feature>
<organism evidence="2 3">
    <name type="scientific">Russula ochroleuca</name>
    <dbReference type="NCBI Taxonomy" id="152965"/>
    <lineage>
        <taxon>Eukaryota</taxon>
        <taxon>Fungi</taxon>
        <taxon>Dikarya</taxon>
        <taxon>Basidiomycota</taxon>
        <taxon>Agaricomycotina</taxon>
        <taxon>Agaricomycetes</taxon>
        <taxon>Russulales</taxon>
        <taxon>Russulaceae</taxon>
        <taxon>Russula</taxon>
    </lineage>
</organism>
<dbReference type="Gene3D" id="3.40.50.880">
    <property type="match status" value="1"/>
</dbReference>
<keyword evidence="2" id="KW-0315">Glutamine amidotransferase</keyword>
<dbReference type="GO" id="GO:0005829">
    <property type="term" value="C:cytosol"/>
    <property type="evidence" value="ECO:0007669"/>
    <property type="project" value="TreeGrafter"/>
</dbReference>
<dbReference type="OrthoDB" id="92161at2759"/>
<keyword evidence="3" id="KW-1185">Reference proteome</keyword>
<reference evidence="2" key="1">
    <citation type="submission" date="2019-10" db="EMBL/GenBank/DDBJ databases">
        <authorList>
            <consortium name="DOE Joint Genome Institute"/>
            <person name="Kuo A."/>
            <person name="Miyauchi S."/>
            <person name="Kiss E."/>
            <person name="Drula E."/>
            <person name="Kohler A."/>
            <person name="Sanchez-Garcia M."/>
            <person name="Andreopoulos B."/>
            <person name="Barry K.W."/>
            <person name="Bonito G."/>
            <person name="Buee M."/>
            <person name="Carver A."/>
            <person name="Chen C."/>
            <person name="Cichocki N."/>
            <person name="Clum A."/>
            <person name="Culley D."/>
            <person name="Crous P.W."/>
            <person name="Fauchery L."/>
            <person name="Girlanda M."/>
            <person name="Hayes R."/>
            <person name="Keri Z."/>
            <person name="LaButti K."/>
            <person name="Lipzen A."/>
            <person name="Lombard V."/>
            <person name="Magnuson J."/>
            <person name="Maillard F."/>
            <person name="Morin E."/>
            <person name="Murat C."/>
            <person name="Nolan M."/>
            <person name="Ohm R."/>
            <person name="Pangilinan J."/>
            <person name="Pereira M."/>
            <person name="Perotto S."/>
            <person name="Peter M."/>
            <person name="Riley R."/>
            <person name="Sitrit Y."/>
            <person name="Stielow B."/>
            <person name="Szollosi G."/>
            <person name="Zifcakova L."/>
            <person name="Stursova M."/>
            <person name="Spatafora J.W."/>
            <person name="Tedersoo L."/>
            <person name="Vaario L.-M."/>
            <person name="Yamada A."/>
            <person name="Yan M."/>
            <person name="Wang P."/>
            <person name="Xu J."/>
            <person name="Bruns T."/>
            <person name="Baldrian P."/>
            <person name="Vilgalys R."/>
            <person name="Henrissat B."/>
            <person name="Grigoriev I.V."/>
            <person name="Hibbett D."/>
            <person name="Nagy L.G."/>
            <person name="Martin F.M."/>
        </authorList>
    </citation>
    <scope>NUCLEOTIDE SEQUENCE</scope>
    <source>
        <strain evidence="2">Prilba</strain>
    </source>
</reference>
<dbReference type="PANTHER" id="PTHR42695">
    <property type="entry name" value="GLUTAMINE AMIDOTRANSFERASE YLR126C-RELATED"/>
    <property type="match status" value="1"/>
</dbReference>
<dbReference type="CDD" id="cd01741">
    <property type="entry name" value="GATase1_1"/>
    <property type="match status" value="1"/>
</dbReference>
<comment type="caution">
    <text evidence="2">The sequence shown here is derived from an EMBL/GenBank/DDBJ whole genome shotgun (WGS) entry which is preliminary data.</text>
</comment>
<evidence type="ECO:0000313" key="2">
    <source>
        <dbReference type="EMBL" id="KAF8474440.1"/>
    </source>
</evidence>
<proteinExistence type="predicted"/>
<dbReference type="PANTHER" id="PTHR42695:SF5">
    <property type="entry name" value="GLUTAMINE AMIDOTRANSFERASE YLR126C-RELATED"/>
    <property type="match status" value="1"/>
</dbReference>